<dbReference type="EMBL" id="BASH01000002">
    <property type="protein sequence ID" value="GAD16363.1"/>
    <property type="molecule type" value="Genomic_DNA"/>
</dbReference>
<dbReference type="Proteomes" id="UP000016361">
    <property type="component" value="Unassembled WGS sequence"/>
</dbReference>
<evidence type="ECO:0000313" key="1">
    <source>
        <dbReference type="EMBL" id="GAD16363.1"/>
    </source>
</evidence>
<evidence type="ECO:0000313" key="2">
    <source>
        <dbReference type="Proteomes" id="UP000016361"/>
    </source>
</evidence>
<keyword evidence="2" id="KW-1185">Reference proteome</keyword>
<protein>
    <submittedName>
        <fullName evidence="1">Uncharacterized protein</fullName>
    </submittedName>
</protein>
<accession>S4NQR2</accession>
<name>S4NQR2_9LACO</name>
<gene>
    <name evidence="1" type="ORF">LOT_0901</name>
</gene>
<comment type="caution">
    <text evidence="1">The sequence shown here is derived from an EMBL/GenBank/DDBJ whole genome shotgun (WGS) entry which is preliminary data.</text>
</comment>
<dbReference type="AlphaFoldDB" id="S4NQR2"/>
<reference evidence="2" key="1">
    <citation type="journal article" date="2013" name="Genome Announc.">
        <title>Draft Genome Sequence of D-Branched-Chain Amino Acid Producer Lactobacillus otakiensis JCM 15040T, Isolated from a Traditional Japanese Pickle.</title>
        <authorList>
            <person name="Doi K."/>
            <person name="Mori K."/>
            <person name="Mutaguchi Y."/>
            <person name="Tashiro K."/>
            <person name="Fujino Y."/>
            <person name="Ohmori T."/>
            <person name="Kuhara S."/>
            <person name="Ohshima T."/>
        </authorList>
    </citation>
    <scope>NUCLEOTIDE SEQUENCE [LARGE SCALE GENOMIC DNA]</scope>
    <source>
        <strain evidence="2">JCM 15040</strain>
    </source>
</reference>
<organism evidence="1 2">
    <name type="scientific">Lentilactobacillus otakiensis DSM 19908 = JCM 15040</name>
    <dbReference type="NCBI Taxonomy" id="1423780"/>
    <lineage>
        <taxon>Bacteria</taxon>
        <taxon>Bacillati</taxon>
        <taxon>Bacillota</taxon>
        <taxon>Bacilli</taxon>
        <taxon>Lactobacillales</taxon>
        <taxon>Lactobacillaceae</taxon>
        <taxon>Lentilactobacillus</taxon>
    </lineage>
</organism>
<proteinExistence type="predicted"/>
<sequence>MTFQQGADFDTVKSSDQCFRVTDFMLNTQKDKIAVHDWDNRRKKTLVAAIFSGNKSKTTSLTDFAEYRLGLRN</sequence>